<name>A0ABD5XY10_9EURY</name>
<dbReference type="GeneID" id="78820295"/>
<dbReference type="AlphaFoldDB" id="A0ABD5XY10"/>
<protein>
    <submittedName>
        <fullName evidence="1">Uncharacterized protein</fullName>
    </submittedName>
</protein>
<sequence>MQVVPEPDEGDIPINEALTRMVTGGSKLIATFKPEQQTTTFRLPSLGISKHPSTTYEVRADGNNVYGPAPIPPTDVDDLVTTWCPALTFQRKLQVIVRNVGDQDRYYTIQPVGYEEVDA</sequence>
<organism evidence="1 2">
    <name type="scientific">Halosimplex aquaticum</name>
    <dbReference type="NCBI Taxonomy" id="3026162"/>
    <lineage>
        <taxon>Archaea</taxon>
        <taxon>Methanobacteriati</taxon>
        <taxon>Methanobacteriota</taxon>
        <taxon>Stenosarchaea group</taxon>
        <taxon>Halobacteria</taxon>
        <taxon>Halobacteriales</taxon>
        <taxon>Haloarculaceae</taxon>
        <taxon>Halosimplex</taxon>
    </lineage>
</organism>
<keyword evidence="2" id="KW-1185">Reference proteome</keyword>
<reference evidence="1 2" key="1">
    <citation type="journal article" date="2019" name="Int. J. Syst. Evol. Microbiol.">
        <title>The Global Catalogue of Microorganisms (GCM) 10K type strain sequencing project: providing services to taxonomists for standard genome sequencing and annotation.</title>
        <authorList>
            <consortium name="The Broad Institute Genomics Platform"/>
            <consortium name="The Broad Institute Genome Sequencing Center for Infectious Disease"/>
            <person name="Wu L."/>
            <person name="Ma J."/>
        </authorList>
    </citation>
    <scope>NUCLEOTIDE SEQUENCE [LARGE SCALE GENOMIC DNA]</scope>
    <source>
        <strain evidence="1 2">XZYJT29</strain>
    </source>
</reference>
<accession>A0ABD5XY10</accession>
<evidence type="ECO:0000313" key="2">
    <source>
        <dbReference type="Proteomes" id="UP001596432"/>
    </source>
</evidence>
<dbReference type="EMBL" id="JBHTAS010000001">
    <property type="protein sequence ID" value="MFC7140022.1"/>
    <property type="molecule type" value="Genomic_DNA"/>
</dbReference>
<comment type="caution">
    <text evidence="1">The sequence shown here is derived from an EMBL/GenBank/DDBJ whole genome shotgun (WGS) entry which is preliminary data.</text>
</comment>
<dbReference type="RefSeq" id="WP_274325589.1">
    <property type="nucleotide sequence ID" value="NZ_CP118158.1"/>
</dbReference>
<evidence type="ECO:0000313" key="1">
    <source>
        <dbReference type="EMBL" id="MFC7140022.1"/>
    </source>
</evidence>
<gene>
    <name evidence="1" type="ORF">ACFQMA_09270</name>
</gene>
<proteinExistence type="predicted"/>
<dbReference type="Proteomes" id="UP001596432">
    <property type="component" value="Unassembled WGS sequence"/>
</dbReference>